<comment type="caution">
    <text evidence="6">The sequence shown here is derived from an EMBL/GenBank/DDBJ whole genome shotgun (WGS) entry which is preliminary data.</text>
</comment>
<evidence type="ECO:0000256" key="3">
    <source>
        <dbReference type="ARBA" id="ARBA00022833"/>
    </source>
</evidence>
<evidence type="ECO:0000256" key="4">
    <source>
        <dbReference type="ARBA" id="ARBA00023239"/>
    </source>
</evidence>
<dbReference type="InterPro" id="IPR011057">
    <property type="entry name" value="Mss4-like_sf"/>
</dbReference>
<dbReference type="GO" id="GO:0046872">
    <property type="term" value="F:metal ion binding"/>
    <property type="evidence" value="ECO:0007669"/>
    <property type="project" value="UniProtKB-KW"/>
</dbReference>
<reference evidence="6 7" key="1">
    <citation type="submission" date="2018-12" db="EMBL/GenBank/DDBJ databases">
        <title>three novel Halomonas strain isolated from plants.</title>
        <authorList>
            <person name="Sun C."/>
        </authorList>
    </citation>
    <scope>NUCLEOTIDE SEQUENCE [LARGE SCALE GENOMIC DNA]</scope>
    <source>
        <strain evidence="6 7">RC</strain>
    </source>
</reference>
<evidence type="ECO:0000256" key="2">
    <source>
        <dbReference type="ARBA" id="ARBA00022723"/>
    </source>
</evidence>
<dbReference type="PANTHER" id="PTHR33337:SF40">
    <property type="entry name" value="CENP-V_GFA DOMAIN-CONTAINING PROTEIN-RELATED"/>
    <property type="match status" value="1"/>
</dbReference>
<dbReference type="Gene3D" id="3.90.1590.10">
    <property type="entry name" value="glutathione-dependent formaldehyde- activating enzyme (gfa)"/>
    <property type="match status" value="1"/>
</dbReference>
<protein>
    <submittedName>
        <fullName evidence="6">GFA family protein</fullName>
    </submittedName>
</protein>
<comment type="similarity">
    <text evidence="1">Belongs to the Gfa family.</text>
</comment>
<keyword evidence="4" id="KW-0456">Lyase</keyword>
<dbReference type="SUPFAM" id="SSF51316">
    <property type="entry name" value="Mss4-like"/>
    <property type="match status" value="1"/>
</dbReference>
<name>A0A3S0YF18_9GAMM</name>
<dbReference type="EMBL" id="RZHD01000002">
    <property type="protein sequence ID" value="RUR49259.1"/>
    <property type="molecule type" value="Genomic_DNA"/>
</dbReference>
<organism evidence="6 7">
    <name type="scientific">Vreelandella populi</name>
    <dbReference type="NCBI Taxonomy" id="2498858"/>
    <lineage>
        <taxon>Bacteria</taxon>
        <taxon>Pseudomonadati</taxon>
        <taxon>Pseudomonadota</taxon>
        <taxon>Gammaproteobacteria</taxon>
        <taxon>Oceanospirillales</taxon>
        <taxon>Halomonadaceae</taxon>
        <taxon>Vreelandella</taxon>
    </lineage>
</organism>
<dbReference type="Pfam" id="PF04828">
    <property type="entry name" value="GFA"/>
    <property type="match status" value="1"/>
</dbReference>
<dbReference type="InterPro" id="IPR006913">
    <property type="entry name" value="CENP-V/GFA"/>
</dbReference>
<evidence type="ECO:0000313" key="6">
    <source>
        <dbReference type="EMBL" id="RUR49259.1"/>
    </source>
</evidence>
<dbReference type="OrthoDB" id="4188830at2"/>
<keyword evidence="3" id="KW-0862">Zinc</keyword>
<keyword evidence="2" id="KW-0479">Metal-binding</keyword>
<dbReference type="Proteomes" id="UP000286912">
    <property type="component" value="Unassembled WGS sequence"/>
</dbReference>
<evidence type="ECO:0000259" key="5">
    <source>
        <dbReference type="PROSITE" id="PS51891"/>
    </source>
</evidence>
<dbReference type="GO" id="GO:0016846">
    <property type="term" value="F:carbon-sulfur lyase activity"/>
    <property type="evidence" value="ECO:0007669"/>
    <property type="project" value="InterPro"/>
</dbReference>
<keyword evidence="7" id="KW-1185">Reference proteome</keyword>
<dbReference type="RefSeq" id="WP_126981408.1">
    <property type="nucleotide sequence ID" value="NZ_RZHC01000010.1"/>
</dbReference>
<evidence type="ECO:0000313" key="7">
    <source>
        <dbReference type="Proteomes" id="UP000286912"/>
    </source>
</evidence>
<feature type="domain" description="CENP-V/GFA" evidence="5">
    <location>
        <begin position="7"/>
        <end position="104"/>
    </location>
</feature>
<dbReference type="PANTHER" id="PTHR33337">
    <property type="entry name" value="GFA DOMAIN-CONTAINING PROTEIN"/>
    <property type="match status" value="1"/>
</dbReference>
<dbReference type="AlphaFoldDB" id="A0A3S0YF18"/>
<accession>A0A3S0YF18</accession>
<proteinExistence type="inferred from homology"/>
<gene>
    <name evidence="6" type="ORF">ELY37_00705</name>
</gene>
<dbReference type="PROSITE" id="PS51891">
    <property type="entry name" value="CENP_V_GFA"/>
    <property type="match status" value="1"/>
</dbReference>
<sequence>MASEMQHQGKCLCGAVGVTITMQDNHISVCHCSMCRRWGGGPLFAAEPVRGVSFTGEEYIATFSSSEWAERGFCKQCGTHLFYRLKQEEHYAIPVGLLKSSDWAFTEQIFIDQKPEFYTFANNTHMLTEEEVFAQHSNNS</sequence>
<evidence type="ECO:0000256" key="1">
    <source>
        <dbReference type="ARBA" id="ARBA00005495"/>
    </source>
</evidence>